<sequence length="241" mass="26543">MGPGAAVLSVLNALGKPSRMKTTAGDDGSGHKGRAACYTPLAELLHIKTPQAVDPNPRTVPPVERIGYRRLSTPPLSSKARHARPLRCHLRFKPLSIYGQLPLRLANLPSSGKDVRVESRPRKCSYPTHLRRCKETTILLRTITIPLGVSSESSRKSAASDSPPDRDVHAPAADRKSVKRYLWRTNWVETLTSAAAEKNDARQHLDAARPKFEPRISKKQQCHEVCNAAPSLLYVRTAGEP</sequence>
<feature type="region of interest" description="Disordered" evidence="1">
    <location>
        <begin position="151"/>
        <end position="173"/>
    </location>
</feature>
<evidence type="ECO:0000313" key="3">
    <source>
        <dbReference type="Proteomes" id="UP000828390"/>
    </source>
</evidence>
<name>A0A9D4K327_DREPO</name>
<organism evidence="2 3">
    <name type="scientific">Dreissena polymorpha</name>
    <name type="common">Zebra mussel</name>
    <name type="synonym">Mytilus polymorpha</name>
    <dbReference type="NCBI Taxonomy" id="45954"/>
    <lineage>
        <taxon>Eukaryota</taxon>
        <taxon>Metazoa</taxon>
        <taxon>Spiralia</taxon>
        <taxon>Lophotrochozoa</taxon>
        <taxon>Mollusca</taxon>
        <taxon>Bivalvia</taxon>
        <taxon>Autobranchia</taxon>
        <taxon>Heteroconchia</taxon>
        <taxon>Euheterodonta</taxon>
        <taxon>Imparidentia</taxon>
        <taxon>Neoheterodontei</taxon>
        <taxon>Myida</taxon>
        <taxon>Dreissenoidea</taxon>
        <taxon>Dreissenidae</taxon>
        <taxon>Dreissena</taxon>
    </lineage>
</organism>
<protein>
    <submittedName>
        <fullName evidence="2">Uncharacterized protein</fullName>
    </submittedName>
</protein>
<dbReference type="Proteomes" id="UP000828390">
    <property type="component" value="Unassembled WGS sequence"/>
</dbReference>
<feature type="compositionally biased region" description="Basic and acidic residues" evidence="1">
    <location>
        <begin position="163"/>
        <end position="173"/>
    </location>
</feature>
<reference evidence="2" key="2">
    <citation type="submission" date="2020-11" db="EMBL/GenBank/DDBJ databases">
        <authorList>
            <person name="McCartney M.A."/>
            <person name="Auch B."/>
            <person name="Kono T."/>
            <person name="Mallez S."/>
            <person name="Becker A."/>
            <person name="Gohl D.M."/>
            <person name="Silverstein K.A.T."/>
            <person name="Koren S."/>
            <person name="Bechman K.B."/>
            <person name="Herman A."/>
            <person name="Abrahante J.E."/>
            <person name="Garbe J."/>
        </authorList>
    </citation>
    <scope>NUCLEOTIDE SEQUENCE</scope>
    <source>
        <strain evidence="2">Duluth1</strain>
        <tissue evidence="2">Whole animal</tissue>
    </source>
</reference>
<dbReference type="EMBL" id="JAIWYP010000004">
    <property type="protein sequence ID" value="KAH3831273.1"/>
    <property type="molecule type" value="Genomic_DNA"/>
</dbReference>
<accession>A0A9D4K327</accession>
<gene>
    <name evidence="2" type="ORF">DPMN_104535</name>
</gene>
<evidence type="ECO:0000256" key="1">
    <source>
        <dbReference type="SAM" id="MobiDB-lite"/>
    </source>
</evidence>
<evidence type="ECO:0000313" key="2">
    <source>
        <dbReference type="EMBL" id="KAH3831273.1"/>
    </source>
</evidence>
<proteinExistence type="predicted"/>
<comment type="caution">
    <text evidence="2">The sequence shown here is derived from an EMBL/GenBank/DDBJ whole genome shotgun (WGS) entry which is preliminary data.</text>
</comment>
<dbReference type="AlphaFoldDB" id="A0A9D4K327"/>
<reference evidence="2" key="1">
    <citation type="journal article" date="2019" name="bioRxiv">
        <title>The Genome of the Zebra Mussel, Dreissena polymorpha: A Resource for Invasive Species Research.</title>
        <authorList>
            <person name="McCartney M.A."/>
            <person name="Auch B."/>
            <person name="Kono T."/>
            <person name="Mallez S."/>
            <person name="Zhang Y."/>
            <person name="Obille A."/>
            <person name="Becker A."/>
            <person name="Abrahante J.E."/>
            <person name="Garbe J."/>
            <person name="Badalamenti J.P."/>
            <person name="Herman A."/>
            <person name="Mangelson H."/>
            <person name="Liachko I."/>
            <person name="Sullivan S."/>
            <person name="Sone E.D."/>
            <person name="Koren S."/>
            <person name="Silverstein K.A.T."/>
            <person name="Beckman K.B."/>
            <person name="Gohl D.M."/>
        </authorList>
    </citation>
    <scope>NUCLEOTIDE SEQUENCE</scope>
    <source>
        <strain evidence="2">Duluth1</strain>
        <tissue evidence="2">Whole animal</tissue>
    </source>
</reference>
<feature type="compositionally biased region" description="Low complexity" evidence="1">
    <location>
        <begin position="151"/>
        <end position="162"/>
    </location>
</feature>
<keyword evidence="3" id="KW-1185">Reference proteome</keyword>